<dbReference type="PANTHER" id="PTHR42928">
    <property type="entry name" value="TRICARBOXYLATE-BINDING PROTEIN"/>
    <property type="match status" value="1"/>
</dbReference>
<dbReference type="CDD" id="cd13578">
    <property type="entry name" value="PBP2_Bug27"/>
    <property type="match status" value="1"/>
</dbReference>
<dbReference type="AlphaFoldDB" id="A0A2N5CE86"/>
<dbReference type="SUPFAM" id="SSF53850">
    <property type="entry name" value="Periplasmic binding protein-like II"/>
    <property type="match status" value="1"/>
</dbReference>
<dbReference type="PIRSF" id="PIRSF017082">
    <property type="entry name" value="YflP"/>
    <property type="match status" value="1"/>
</dbReference>
<comment type="caution">
    <text evidence="3">The sequence shown here is derived from an EMBL/GenBank/DDBJ whole genome shotgun (WGS) entry which is preliminary data.</text>
</comment>
<name>A0A2N5CE86_9BURK</name>
<dbReference type="RefSeq" id="WP_101681095.1">
    <property type="nucleotide sequence ID" value="NZ_PJRP01000003.1"/>
</dbReference>
<dbReference type="InterPro" id="IPR005064">
    <property type="entry name" value="BUG"/>
</dbReference>
<dbReference type="EMBL" id="PJRP01000003">
    <property type="protein sequence ID" value="PLQ00524.1"/>
    <property type="molecule type" value="Genomic_DNA"/>
</dbReference>
<dbReference type="Proteomes" id="UP000234341">
    <property type="component" value="Unassembled WGS sequence"/>
</dbReference>
<dbReference type="PANTHER" id="PTHR42928:SF5">
    <property type="entry name" value="BLR1237 PROTEIN"/>
    <property type="match status" value="1"/>
</dbReference>
<comment type="similarity">
    <text evidence="1">Belongs to the UPF0065 (bug) family.</text>
</comment>
<keyword evidence="2" id="KW-0732">Signal</keyword>
<evidence type="ECO:0000256" key="1">
    <source>
        <dbReference type="ARBA" id="ARBA00006987"/>
    </source>
</evidence>
<protein>
    <submittedName>
        <fullName evidence="3">MFS transporter</fullName>
    </submittedName>
</protein>
<feature type="signal peptide" evidence="2">
    <location>
        <begin position="1"/>
        <end position="27"/>
    </location>
</feature>
<feature type="chain" id="PRO_5014840217" evidence="2">
    <location>
        <begin position="28"/>
        <end position="330"/>
    </location>
</feature>
<reference evidence="3 4" key="1">
    <citation type="submission" date="2017-12" db="EMBL/GenBank/DDBJ databases">
        <title>Genome sequence of the active heterotrophic nitrifier-denitrifier, Cupriavidus pauculus UM1.</title>
        <authorList>
            <person name="Putonti C."/>
            <person name="Castignetti D."/>
        </authorList>
    </citation>
    <scope>NUCLEOTIDE SEQUENCE [LARGE SCALE GENOMIC DNA]</scope>
    <source>
        <strain evidence="3 4">UM1</strain>
    </source>
</reference>
<dbReference type="Gene3D" id="3.40.190.10">
    <property type="entry name" value="Periplasmic binding protein-like II"/>
    <property type="match status" value="1"/>
</dbReference>
<dbReference type="Gene3D" id="3.40.190.150">
    <property type="entry name" value="Bordetella uptake gene, domain 1"/>
    <property type="match status" value="1"/>
</dbReference>
<proteinExistence type="inferred from homology"/>
<dbReference type="OrthoDB" id="8678477at2"/>
<gene>
    <name evidence="3" type="ORF">CYJ10_08560</name>
</gene>
<evidence type="ECO:0000313" key="3">
    <source>
        <dbReference type="EMBL" id="PLQ00524.1"/>
    </source>
</evidence>
<evidence type="ECO:0000313" key="4">
    <source>
        <dbReference type="Proteomes" id="UP000234341"/>
    </source>
</evidence>
<accession>A0A2N5CE86</accession>
<dbReference type="InterPro" id="IPR042100">
    <property type="entry name" value="Bug_dom1"/>
</dbReference>
<dbReference type="Pfam" id="PF03401">
    <property type="entry name" value="TctC"/>
    <property type="match status" value="1"/>
</dbReference>
<organism evidence="3 4">
    <name type="scientific">Cupriavidus pauculus</name>
    <dbReference type="NCBI Taxonomy" id="82633"/>
    <lineage>
        <taxon>Bacteria</taxon>
        <taxon>Pseudomonadati</taxon>
        <taxon>Pseudomonadota</taxon>
        <taxon>Betaproteobacteria</taxon>
        <taxon>Burkholderiales</taxon>
        <taxon>Burkholderiaceae</taxon>
        <taxon>Cupriavidus</taxon>
    </lineage>
</organism>
<evidence type="ECO:0000256" key="2">
    <source>
        <dbReference type="SAM" id="SignalP"/>
    </source>
</evidence>
<sequence>MQHIIKHRIAAAAIIALAGIHAGGALAQGEGPYPSKPIHLVVGYAPGGGTDIMARLIGQRIGAELGQPVVVDNKPGAGQNIAASYVARSAADGYTLLLSSNALAVNISLYGKLDYDPVKSFAPVAVFGQSPNLMVVPAALNVNTVADFVTYAKKQGAAGVNFSSSGAGSSQHLGGELFRQETGIKASHVPYKGSAPSIVAILSGEVQYTFINIPSVMAVKSNNRLRVLAITSAKRSPLMPDVPTMTEAGMPHMTMAAWYGVLAPAGTPAAIVNRLNAAINKAVADPSFRERMQTEGAETMVESPDYFKRFLADDIARWREVVKAGNVKVE</sequence>